<comment type="caution">
    <text evidence="1">The sequence shown here is derived from an EMBL/GenBank/DDBJ whole genome shotgun (WGS) entry which is preliminary data.</text>
</comment>
<protein>
    <submittedName>
        <fullName evidence="1">DUF4089 domain-containing protein</fullName>
    </submittedName>
</protein>
<dbReference type="AlphaFoldDB" id="A0A934MNF5"/>
<sequence length="79" mass="8366">MSADGSDTAGATEDRSPIDAGLTATEALVLDRLSELGVQVHPEWLPAIAATYEINRQMAALVLAEDLDEDDLPAAIFRA</sequence>
<dbReference type="EMBL" id="JAEKJA010000024">
    <property type="protein sequence ID" value="MBJ3778139.1"/>
    <property type="molecule type" value="Genomic_DNA"/>
</dbReference>
<dbReference type="Pfam" id="PF13318">
    <property type="entry name" value="AtzG-like"/>
    <property type="match status" value="1"/>
</dbReference>
<reference evidence="1" key="1">
    <citation type="submission" date="2020-12" db="EMBL/GenBank/DDBJ databases">
        <title>Bacterial taxonomy.</title>
        <authorList>
            <person name="Pan X."/>
        </authorList>
    </citation>
    <scope>NUCLEOTIDE SEQUENCE</scope>
    <source>
        <strain evidence="1">B2012</strain>
    </source>
</reference>
<organism evidence="1 2">
    <name type="scientific">Acuticoccus mangrovi</name>
    <dbReference type="NCBI Taxonomy" id="2796142"/>
    <lineage>
        <taxon>Bacteria</taxon>
        <taxon>Pseudomonadati</taxon>
        <taxon>Pseudomonadota</taxon>
        <taxon>Alphaproteobacteria</taxon>
        <taxon>Hyphomicrobiales</taxon>
        <taxon>Amorphaceae</taxon>
        <taxon>Acuticoccus</taxon>
    </lineage>
</organism>
<dbReference type="InterPro" id="IPR025148">
    <property type="entry name" value="AtzG-like"/>
</dbReference>
<name>A0A934MNF5_9HYPH</name>
<gene>
    <name evidence="1" type="ORF">JCR33_20730</name>
</gene>
<evidence type="ECO:0000313" key="1">
    <source>
        <dbReference type="EMBL" id="MBJ3778139.1"/>
    </source>
</evidence>
<accession>A0A934MNF5</accession>
<dbReference type="RefSeq" id="WP_198884047.1">
    <property type="nucleotide sequence ID" value="NZ_JAEKJA010000024.1"/>
</dbReference>
<evidence type="ECO:0000313" key="2">
    <source>
        <dbReference type="Proteomes" id="UP000609531"/>
    </source>
</evidence>
<keyword evidence="2" id="KW-1185">Reference proteome</keyword>
<proteinExistence type="predicted"/>
<dbReference type="Proteomes" id="UP000609531">
    <property type="component" value="Unassembled WGS sequence"/>
</dbReference>